<dbReference type="HOGENOM" id="CLU_2211281_0_0_1"/>
<proteinExistence type="predicted"/>
<accession>E3K2T2</accession>
<dbReference type="OrthoDB" id="2512916at2759"/>
<evidence type="ECO:0000313" key="2">
    <source>
        <dbReference type="Proteomes" id="UP000008783"/>
    </source>
</evidence>
<dbReference type="VEuPathDB" id="FungiDB:PGTG_04608"/>
<dbReference type="EMBL" id="DS178270">
    <property type="protein sequence ID" value="EFP78652.1"/>
    <property type="molecule type" value="Genomic_DNA"/>
</dbReference>
<protein>
    <submittedName>
        <fullName evidence="1">Uncharacterized protein</fullName>
    </submittedName>
</protein>
<dbReference type="RefSeq" id="XP_003323071.1">
    <property type="nucleotide sequence ID" value="XM_003323023.1"/>
</dbReference>
<sequence length="107" mass="11892">MSNNFSDNVYVSHVHVSQKRKAWNPAVPNPTINQLAAARFRHIGDAFFCSANVTRSSNSAVVMLKLSALIAGQRLASWRVQLPNIAPPFRIAFTNRVNDEEQSDQAI</sequence>
<evidence type="ECO:0000313" key="1">
    <source>
        <dbReference type="EMBL" id="EFP78652.1"/>
    </source>
</evidence>
<reference evidence="2" key="2">
    <citation type="journal article" date="2011" name="Proc. Natl. Acad. Sci. U.S.A.">
        <title>Obligate biotrophy features unraveled by the genomic analysis of rust fungi.</title>
        <authorList>
            <person name="Duplessis S."/>
            <person name="Cuomo C.A."/>
            <person name="Lin Y.-C."/>
            <person name="Aerts A."/>
            <person name="Tisserant E."/>
            <person name="Veneault-Fourrey C."/>
            <person name="Joly D.L."/>
            <person name="Hacquard S."/>
            <person name="Amselem J."/>
            <person name="Cantarel B.L."/>
            <person name="Chiu R."/>
            <person name="Coutinho P.M."/>
            <person name="Feau N."/>
            <person name="Field M."/>
            <person name="Frey P."/>
            <person name="Gelhaye E."/>
            <person name="Goldberg J."/>
            <person name="Grabherr M.G."/>
            <person name="Kodira C.D."/>
            <person name="Kohler A."/>
            <person name="Kuees U."/>
            <person name="Lindquist E.A."/>
            <person name="Lucas S.M."/>
            <person name="Mago R."/>
            <person name="Mauceli E."/>
            <person name="Morin E."/>
            <person name="Murat C."/>
            <person name="Pangilinan J.L."/>
            <person name="Park R."/>
            <person name="Pearson M."/>
            <person name="Quesneville H."/>
            <person name="Rouhier N."/>
            <person name="Sakthikumar S."/>
            <person name="Salamov A.A."/>
            <person name="Schmutz J."/>
            <person name="Selles B."/>
            <person name="Shapiro H."/>
            <person name="Tanguay P."/>
            <person name="Tuskan G.A."/>
            <person name="Henrissat B."/>
            <person name="Van de Peer Y."/>
            <person name="Rouze P."/>
            <person name="Ellis J.G."/>
            <person name="Dodds P.N."/>
            <person name="Schein J.E."/>
            <person name="Zhong S."/>
            <person name="Hamelin R.C."/>
            <person name="Grigoriev I.V."/>
            <person name="Szabo L.J."/>
            <person name="Martin F."/>
        </authorList>
    </citation>
    <scope>NUCLEOTIDE SEQUENCE [LARGE SCALE GENOMIC DNA]</scope>
    <source>
        <strain evidence="2">CRL 75-36-700-3 / race SCCL</strain>
    </source>
</reference>
<dbReference type="InParanoid" id="E3K2T2"/>
<reference key="1">
    <citation type="submission" date="2007-01" db="EMBL/GenBank/DDBJ databases">
        <title>The Genome Sequence of Puccinia graminis f. sp. tritici Strain CRL 75-36-700-3.</title>
        <authorList>
            <consortium name="The Broad Institute Genome Sequencing Platform"/>
            <person name="Birren B."/>
            <person name="Lander E."/>
            <person name="Galagan J."/>
            <person name="Nusbaum C."/>
            <person name="Devon K."/>
            <person name="Cuomo C."/>
            <person name="Jaffe D."/>
            <person name="Butler J."/>
            <person name="Alvarez P."/>
            <person name="Gnerre S."/>
            <person name="Grabherr M."/>
            <person name="Mauceli E."/>
            <person name="Brockman W."/>
            <person name="Young S."/>
            <person name="LaButti K."/>
            <person name="Sykes S."/>
            <person name="DeCaprio D."/>
            <person name="Crawford M."/>
            <person name="Koehrsen M."/>
            <person name="Engels R."/>
            <person name="Montgomery P."/>
            <person name="Pearson M."/>
            <person name="Howarth C."/>
            <person name="Larson L."/>
            <person name="White J."/>
            <person name="Zeng Q."/>
            <person name="Kodira C."/>
            <person name="Yandava C."/>
            <person name="Alvarado L."/>
            <person name="O'Leary S."/>
            <person name="Szabo L."/>
            <person name="Dean R."/>
            <person name="Schein J."/>
        </authorList>
    </citation>
    <scope>NUCLEOTIDE SEQUENCE</scope>
    <source>
        <strain>CRL 75-36-700-3</strain>
    </source>
</reference>
<dbReference type="Proteomes" id="UP000008783">
    <property type="component" value="Unassembled WGS sequence"/>
</dbReference>
<organism evidence="1 2">
    <name type="scientific">Puccinia graminis f. sp. tritici (strain CRL 75-36-700-3 / race SCCL)</name>
    <name type="common">Black stem rust fungus</name>
    <dbReference type="NCBI Taxonomy" id="418459"/>
    <lineage>
        <taxon>Eukaryota</taxon>
        <taxon>Fungi</taxon>
        <taxon>Dikarya</taxon>
        <taxon>Basidiomycota</taxon>
        <taxon>Pucciniomycotina</taxon>
        <taxon>Pucciniomycetes</taxon>
        <taxon>Pucciniales</taxon>
        <taxon>Pucciniaceae</taxon>
        <taxon>Puccinia</taxon>
    </lineage>
</organism>
<dbReference type="KEGG" id="pgr:PGTG_04608"/>
<dbReference type="AlphaFoldDB" id="E3K2T2"/>
<keyword evidence="2" id="KW-1185">Reference proteome</keyword>
<dbReference type="GeneID" id="10536505"/>
<name>E3K2T2_PUCGT</name>
<gene>
    <name evidence="1" type="ORF">PGTG_04608</name>
</gene>